<dbReference type="RefSeq" id="WP_043576583.1">
    <property type="nucleotide sequence ID" value="NZ_CP022752.1"/>
</dbReference>
<dbReference type="EMBL" id="CP022752">
    <property type="protein sequence ID" value="ASU80766.1"/>
    <property type="molecule type" value="Genomic_DNA"/>
</dbReference>
<evidence type="ECO:0000256" key="2">
    <source>
        <dbReference type="ARBA" id="ARBA00022475"/>
    </source>
</evidence>
<keyword evidence="2" id="KW-1003">Cell membrane</keyword>
<dbReference type="eggNOG" id="COG1983">
    <property type="taxonomic scope" value="Bacteria"/>
</dbReference>
<dbReference type="PANTHER" id="PTHR33885">
    <property type="entry name" value="PHAGE SHOCK PROTEIN C"/>
    <property type="match status" value="1"/>
</dbReference>
<reference evidence="9 12" key="2">
    <citation type="submission" date="2017-08" db="EMBL/GenBank/DDBJ databases">
        <title>The complete genome sequence of moderately halophilic actinomycete Actinopolyspora erythraea YIM 90600, the producer of novel erythromycin, novel actinopolysporins A-C and tubercidin.</title>
        <authorList>
            <person name="Yin M."/>
            <person name="Tang S."/>
        </authorList>
    </citation>
    <scope>NUCLEOTIDE SEQUENCE [LARGE SCALE GENOMIC DNA]</scope>
    <source>
        <strain evidence="9 12">YIM 90600</strain>
    </source>
</reference>
<dbReference type="InterPro" id="IPR007168">
    <property type="entry name" value="Phageshock_PspC_N"/>
</dbReference>
<evidence type="ECO:0000313" key="12">
    <source>
        <dbReference type="Proteomes" id="UP000215043"/>
    </source>
</evidence>
<reference evidence="10 11" key="1">
    <citation type="journal article" date="2014" name="PLoS ONE">
        <title>Identification and Characterization of a New Erythromycin Biosynthetic Gene Cluster in Actinopolyspora erythraea YIM90600, a Novel Erythronolide-Producing Halophilic Actinomycete Isolated from Salt Field.</title>
        <authorList>
            <person name="Chen D."/>
            <person name="Feng J."/>
            <person name="Huang L."/>
            <person name="Zhang Q."/>
            <person name="Wu J."/>
            <person name="Zhu X."/>
            <person name="Duan Y."/>
            <person name="Xu Z."/>
        </authorList>
    </citation>
    <scope>NUCLEOTIDE SEQUENCE [LARGE SCALE GENOMIC DNA]</scope>
    <source>
        <strain evidence="10 11">YIM90600</strain>
    </source>
</reference>
<keyword evidence="3 7" id="KW-0812">Transmembrane</keyword>
<dbReference type="KEGG" id="aey:CDG81_02405"/>
<evidence type="ECO:0000313" key="10">
    <source>
        <dbReference type="EMBL" id="KGI80153.1"/>
    </source>
</evidence>
<dbReference type="Proteomes" id="UP000029737">
    <property type="component" value="Unassembled WGS sequence"/>
</dbReference>
<evidence type="ECO:0000256" key="7">
    <source>
        <dbReference type="SAM" id="Phobius"/>
    </source>
</evidence>
<dbReference type="Proteomes" id="UP000215043">
    <property type="component" value="Chromosome"/>
</dbReference>
<comment type="subcellular location">
    <subcellularLocation>
        <location evidence="1">Cell membrane</location>
        <topology evidence="1">Single-pass membrane protein</topology>
    </subcellularLocation>
</comment>
<keyword evidence="11" id="KW-1185">Reference proteome</keyword>
<dbReference type="OrthoDB" id="7359894at2"/>
<evidence type="ECO:0000256" key="6">
    <source>
        <dbReference type="SAM" id="MobiDB-lite"/>
    </source>
</evidence>
<sequence>MTNQEPLGQPPDETGTRGGNDRAREHRFRRSRNERMIAGVCGGAAELFGIDATIVRIVLVAATLVGFGTGFLIYLACWLIVPEE</sequence>
<dbReference type="Pfam" id="PF04024">
    <property type="entry name" value="PspC"/>
    <property type="match status" value="1"/>
</dbReference>
<accession>A0A099D1T9</accession>
<dbReference type="AlphaFoldDB" id="A0A099D1T9"/>
<dbReference type="InterPro" id="IPR052027">
    <property type="entry name" value="PspC"/>
</dbReference>
<keyword evidence="5 7" id="KW-0472">Membrane</keyword>
<feature type="region of interest" description="Disordered" evidence="6">
    <location>
        <begin position="1"/>
        <end position="30"/>
    </location>
</feature>
<dbReference type="HOGENOM" id="CLU_143433_5_0_11"/>
<dbReference type="EMBL" id="JPMV01000035">
    <property type="protein sequence ID" value="KGI80153.1"/>
    <property type="molecule type" value="Genomic_DNA"/>
</dbReference>
<keyword evidence="4 7" id="KW-1133">Transmembrane helix</keyword>
<dbReference type="GO" id="GO:0005886">
    <property type="term" value="C:plasma membrane"/>
    <property type="evidence" value="ECO:0007669"/>
    <property type="project" value="UniProtKB-SubCell"/>
</dbReference>
<dbReference type="PANTHER" id="PTHR33885:SF3">
    <property type="entry name" value="PHAGE SHOCK PROTEIN C"/>
    <property type="match status" value="1"/>
</dbReference>
<evidence type="ECO:0000259" key="8">
    <source>
        <dbReference type="Pfam" id="PF04024"/>
    </source>
</evidence>
<organism evidence="9 12">
    <name type="scientific">Actinopolyspora erythraea</name>
    <dbReference type="NCBI Taxonomy" id="414996"/>
    <lineage>
        <taxon>Bacteria</taxon>
        <taxon>Bacillati</taxon>
        <taxon>Actinomycetota</taxon>
        <taxon>Actinomycetes</taxon>
        <taxon>Actinopolysporales</taxon>
        <taxon>Actinopolysporaceae</taxon>
        <taxon>Actinopolyspora</taxon>
    </lineage>
</organism>
<protein>
    <submittedName>
        <fullName evidence="9">PspC domain-containing protein</fullName>
    </submittedName>
</protein>
<evidence type="ECO:0000256" key="1">
    <source>
        <dbReference type="ARBA" id="ARBA00004162"/>
    </source>
</evidence>
<gene>
    <name evidence="9" type="ORF">CDG81_02405</name>
    <name evidence="10" type="ORF">IL38_18580</name>
</gene>
<evidence type="ECO:0000256" key="3">
    <source>
        <dbReference type="ARBA" id="ARBA00022692"/>
    </source>
</evidence>
<evidence type="ECO:0000313" key="9">
    <source>
        <dbReference type="EMBL" id="ASU80766.1"/>
    </source>
</evidence>
<name>A0A099D1T9_9ACTN</name>
<evidence type="ECO:0000256" key="5">
    <source>
        <dbReference type="ARBA" id="ARBA00023136"/>
    </source>
</evidence>
<feature type="transmembrane region" description="Helical" evidence="7">
    <location>
        <begin position="57"/>
        <end position="81"/>
    </location>
</feature>
<proteinExistence type="predicted"/>
<evidence type="ECO:0000313" key="11">
    <source>
        <dbReference type="Proteomes" id="UP000029737"/>
    </source>
</evidence>
<evidence type="ECO:0000256" key="4">
    <source>
        <dbReference type="ARBA" id="ARBA00022989"/>
    </source>
</evidence>
<feature type="domain" description="Phage shock protein PspC N-terminal" evidence="8">
    <location>
        <begin position="27"/>
        <end position="84"/>
    </location>
</feature>